<dbReference type="InterPro" id="IPR023214">
    <property type="entry name" value="HAD_sf"/>
</dbReference>
<evidence type="ECO:0000259" key="16">
    <source>
        <dbReference type="Pfam" id="PF00122"/>
    </source>
</evidence>
<dbReference type="SUPFAM" id="SSF56784">
    <property type="entry name" value="HAD-like"/>
    <property type="match status" value="1"/>
</dbReference>
<keyword evidence="4 15" id="KW-1003">Cell membrane</keyword>
<evidence type="ECO:0000256" key="7">
    <source>
        <dbReference type="ARBA" id="ARBA00022723"/>
    </source>
</evidence>
<dbReference type="NCBIfam" id="TIGR01511">
    <property type="entry name" value="ATPase-IB1_Cu"/>
    <property type="match status" value="1"/>
</dbReference>
<dbReference type="NCBIfam" id="TIGR01494">
    <property type="entry name" value="ATPase_P-type"/>
    <property type="match status" value="1"/>
</dbReference>
<evidence type="ECO:0000256" key="2">
    <source>
        <dbReference type="ARBA" id="ARBA00006024"/>
    </source>
</evidence>
<keyword evidence="6 15" id="KW-0812">Transmembrane</keyword>
<dbReference type="InterPro" id="IPR023299">
    <property type="entry name" value="ATPase_P-typ_cyto_dom_N"/>
</dbReference>
<dbReference type="SFLD" id="SFLDF00027">
    <property type="entry name" value="p-type_atpase"/>
    <property type="match status" value="1"/>
</dbReference>
<evidence type="ECO:0000256" key="12">
    <source>
        <dbReference type="ARBA" id="ARBA00022989"/>
    </source>
</evidence>
<dbReference type="GO" id="GO:0005524">
    <property type="term" value="F:ATP binding"/>
    <property type="evidence" value="ECO:0007669"/>
    <property type="project" value="UniProtKB-UniRule"/>
</dbReference>
<evidence type="ECO:0000256" key="15">
    <source>
        <dbReference type="RuleBase" id="RU362081"/>
    </source>
</evidence>
<feature type="transmembrane region" description="Helical" evidence="15">
    <location>
        <begin position="351"/>
        <end position="378"/>
    </location>
</feature>
<feature type="transmembrane region" description="Helical" evidence="15">
    <location>
        <begin position="73"/>
        <end position="95"/>
    </location>
</feature>
<protein>
    <submittedName>
        <fullName evidence="17">Cu2+-exporting ATPase/Cu+-exporting ATPase</fullName>
    </submittedName>
</protein>
<dbReference type="SFLD" id="SFLDS00003">
    <property type="entry name" value="Haloacid_Dehalogenase"/>
    <property type="match status" value="1"/>
</dbReference>
<feature type="domain" description="P-type ATPase A" evidence="16">
    <location>
        <begin position="207"/>
        <end position="307"/>
    </location>
</feature>
<dbReference type="EMBL" id="OBEI01000015">
    <property type="protein sequence ID" value="SNZ11545.1"/>
    <property type="molecule type" value="Genomic_DNA"/>
</dbReference>
<keyword evidence="7 15" id="KW-0479">Metal-binding</keyword>
<accession>A0A285NPZ9</accession>
<dbReference type="PROSITE" id="PS01229">
    <property type="entry name" value="COF_2"/>
    <property type="match status" value="1"/>
</dbReference>
<dbReference type="SUPFAM" id="SSF81665">
    <property type="entry name" value="Calcium ATPase, transmembrane domain M"/>
    <property type="match status" value="1"/>
</dbReference>
<keyword evidence="11" id="KW-1278">Translocase</keyword>
<dbReference type="InterPro" id="IPR023298">
    <property type="entry name" value="ATPase_P-typ_TM_dom_sf"/>
</dbReference>
<dbReference type="Pfam" id="PF00702">
    <property type="entry name" value="Hydrolase"/>
    <property type="match status" value="1"/>
</dbReference>
<keyword evidence="3" id="KW-0813">Transport</keyword>
<dbReference type="OrthoDB" id="9779at2"/>
<comment type="subcellular location">
    <subcellularLocation>
        <location evidence="1">Cell membrane</location>
        <topology evidence="1">Multi-pass membrane protein</topology>
    </subcellularLocation>
</comment>
<dbReference type="AlphaFoldDB" id="A0A285NPZ9"/>
<dbReference type="PRINTS" id="PR00119">
    <property type="entry name" value="CATATPASE"/>
</dbReference>
<dbReference type="SUPFAM" id="SSF81653">
    <property type="entry name" value="Calcium ATPase, transduction domain A"/>
    <property type="match status" value="1"/>
</dbReference>
<sequence>MAKDRNLPKITVECECNTPVIEAKECYQCRIPITGKPLRYKVDGQYQDFCCFGCYLIYKTTGIRGEEGTAVAFLGKFGFGYFFAMLVFMLSTYMYGAHLTPDDPEAQAFVGFIKYIILILATPVMLLLGVPILRNAFTGGRINLNTDTLIVLGSFSAYFLSVYSVFTNKPSVYFETATMILVLMTFGRYIETSSRAKASNFMKELLKLSPEKAVVIRDGKEVEINRDEIKVGDVVKIVPGEKIPADGVVIEGKGHVDESLLTGETKPVLKQVGDELYTGTTSIDGAFKIKVNKPAEDWTLNRFIQIMKEIRATKAPINRIADTIAYYFLPVIITIAFSAGIYWYLEEGFEKALIVFMSVLLISCPCAFSIGAPLALWIGLSEAMREGIIIKGADILEKLSSVKTVFFDKTGTITDRNMVVSYVKALDENIVKLACCLERNSEHPLAKSFVSYCVQRGFMTDCKVEDFKVHFGYGVEGIVDGVQIYIGSKSYMDKLGFSLPEELKKAEKKAEENGEIPVFIATDKGVSGIIVFSQSIRKEAPKVIEVLKKIKIKVGVLTGDTPYFAKILREKLGIEDVRASLLPHDKLKAIDEEKKKGKTVAMVGDGINDAPALTRADIGIAMGCGTDLTRESANISLLSDDLRKVPLAILLAKKVRKVIYTNMFWAFIYNIIGIGLAVLGKLNPMFAALAMVLSSAFVIANSVRVKNW</sequence>
<dbReference type="GO" id="GO:0055070">
    <property type="term" value="P:copper ion homeostasis"/>
    <property type="evidence" value="ECO:0007669"/>
    <property type="project" value="TreeGrafter"/>
</dbReference>
<keyword evidence="13" id="KW-0406">Ion transport</keyword>
<gene>
    <name evidence="17" type="ORF">SAMN06265182_2074</name>
</gene>
<evidence type="ECO:0000256" key="5">
    <source>
        <dbReference type="ARBA" id="ARBA00022553"/>
    </source>
</evidence>
<keyword evidence="18" id="KW-1185">Reference proteome</keyword>
<dbReference type="Proteomes" id="UP000219036">
    <property type="component" value="Unassembled WGS sequence"/>
</dbReference>
<feature type="transmembrane region" description="Helical" evidence="15">
    <location>
        <begin position="115"/>
        <end position="137"/>
    </location>
</feature>
<evidence type="ECO:0000256" key="1">
    <source>
        <dbReference type="ARBA" id="ARBA00004651"/>
    </source>
</evidence>
<feature type="transmembrane region" description="Helical" evidence="15">
    <location>
        <begin position="324"/>
        <end position="345"/>
    </location>
</feature>
<feature type="transmembrane region" description="Helical" evidence="15">
    <location>
        <begin position="685"/>
        <end position="703"/>
    </location>
</feature>
<keyword evidence="12 15" id="KW-1133">Transmembrane helix</keyword>
<evidence type="ECO:0000256" key="3">
    <source>
        <dbReference type="ARBA" id="ARBA00022448"/>
    </source>
</evidence>
<dbReference type="GO" id="GO:0016887">
    <property type="term" value="F:ATP hydrolysis activity"/>
    <property type="evidence" value="ECO:0007669"/>
    <property type="project" value="InterPro"/>
</dbReference>
<evidence type="ECO:0000256" key="11">
    <source>
        <dbReference type="ARBA" id="ARBA00022967"/>
    </source>
</evidence>
<keyword evidence="9 15" id="KW-0067">ATP-binding</keyword>
<dbReference type="NCBIfam" id="TIGR01525">
    <property type="entry name" value="ATPase-IB_hvy"/>
    <property type="match status" value="1"/>
</dbReference>
<feature type="transmembrane region" description="Helical" evidence="15">
    <location>
        <begin position="149"/>
        <end position="166"/>
    </location>
</feature>
<feature type="transmembrane region" description="Helical" evidence="15">
    <location>
        <begin position="659"/>
        <end position="679"/>
    </location>
</feature>
<dbReference type="GO" id="GO:0043682">
    <property type="term" value="F:P-type divalent copper transporter activity"/>
    <property type="evidence" value="ECO:0007669"/>
    <property type="project" value="TreeGrafter"/>
</dbReference>
<keyword evidence="8 15" id="KW-0547">Nucleotide-binding</keyword>
<dbReference type="InterPro" id="IPR027256">
    <property type="entry name" value="P-typ_ATPase_IB"/>
</dbReference>
<dbReference type="Pfam" id="PF00122">
    <property type="entry name" value="E1-E2_ATPase"/>
    <property type="match status" value="1"/>
</dbReference>
<keyword evidence="5" id="KW-0597">Phosphoprotein</keyword>
<dbReference type="GO" id="GO:0005507">
    <property type="term" value="F:copper ion binding"/>
    <property type="evidence" value="ECO:0007669"/>
    <property type="project" value="TreeGrafter"/>
</dbReference>
<comment type="similarity">
    <text evidence="2 15">Belongs to the cation transport ATPase (P-type) (TC 3.A.3) family. Type IB subfamily.</text>
</comment>
<proteinExistence type="inferred from homology"/>
<dbReference type="InterPro" id="IPR001757">
    <property type="entry name" value="P_typ_ATPase"/>
</dbReference>
<keyword evidence="10" id="KW-0460">Magnesium</keyword>
<evidence type="ECO:0000256" key="10">
    <source>
        <dbReference type="ARBA" id="ARBA00022842"/>
    </source>
</evidence>
<dbReference type="SFLD" id="SFLDG00002">
    <property type="entry name" value="C1.7:_P-type_atpase_like"/>
    <property type="match status" value="1"/>
</dbReference>
<name>A0A285NPZ9_9AQUI</name>
<organism evidence="17 18">
    <name type="scientific">Persephonella hydrogeniphila</name>
    <dbReference type="NCBI Taxonomy" id="198703"/>
    <lineage>
        <taxon>Bacteria</taxon>
        <taxon>Pseudomonadati</taxon>
        <taxon>Aquificota</taxon>
        <taxon>Aquificia</taxon>
        <taxon>Aquificales</taxon>
        <taxon>Hydrogenothermaceae</taxon>
        <taxon>Persephonella</taxon>
    </lineage>
</organism>
<evidence type="ECO:0000256" key="13">
    <source>
        <dbReference type="ARBA" id="ARBA00023065"/>
    </source>
</evidence>
<keyword evidence="14 15" id="KW-0472">Membrane</keyword>
<dbReference type="PROSITE" id="PS00154">
    <property type="entry name" value="ATPASE_E1_E2"/>
    <property type="match status" value="1"/>
</dbReference>
<dbReference type="PRINTS" id="PR00943">
    <property type="entry name" value="CUATPASE"/>
</dbReference>
<dbReference type="GO" id="GO:0005886">
    <property type="term" value="C:plasma membrane"/>
    <property type="evidence" value="ECO:0007669"/>
    <property type="project" value="UniProtKB-SubCell"/>
</dbReference>
<evidence type="ECO:0000313" key="17">
    <source>
        <dbReference type="EMBL" id="SNZ11545.1"/>
    </source>
</evidence>
<evidence type="ECO:0000256" key="9">
    <source>
        <dbReference type="ARBA" id="ARBA00022840"/>
    </source>
</evidence>
<dbReference type="Gene3D" id="2.70.150.10">
    <property type="entry name" value="Calcium-transporting ATPase, cytoplasmic transduction domain A"/>
    <property type="match status" value="1"/>
</dbReference>
<evidence type="ECO:0000256" key="4">
    <source>
        <dbReference type="ARBA" id="ARBA00022475"/>
    </source>
</evidence>
<reference evidence="18" key="1">
    <citation type="submission" date="2017-09" db="EMBL/GenBank/DDBJ databases">
        <authorList>
            <person name="Varghese N."/>
            <person name="Submissions S."/>
        </authorList>
    </citation>
    <scope>NUCLEOTIDE SEQUENCE [LARGE SCALE GENOMIC DNA]</scope>
    <source>
        <strain evidence="18">DSM 15103</strain>
    </source>
</reference>
<dbReference type="PANTHER" id="PTHR43520">
    <property type="entry name" value="ATP7, ISOFORM B"/>
    <property type="match status" value="1"/>
</dbReference>
<evidence type="ECO:0000256" key="14">
    <source>
        <dbReference type="ARBA" id="ARBA00023136"/>
    </source>
</evidence>
<dbReference type="InterPro" id="IPR018303">
    <property type="entry name" value="ATPase_P-typ_P_site"/>
</dbReference>
<dbReference type="FunFam" id="2.70.150.10:FF:000002">
    <property type="entry name" value="Copper-transporting ATPase 1, putative"/>
    <property type="match status" value="1"/>
</dbReference>
<dbReference type="PANTHER" id="PTHR43520:SF5">
    <property type="entry name" value="CATION-TRANSPORTING P-TYPE ATPASE-RELATED"/>
    <property type="match status" value="1"/>
</dbReference>
<dbReference type="InterPro" id="IPR059000">
    <property type="entry name" value="ATPase_P-type_domA"/>
</dbReference>
<dbReference type="InterPro" id="IPR036412">
    <property type="entry name" value="HAD-like_sf"/>
</dbReference>
<dbReference type="InterPro" id="IPR044492">
    <property type="entry name" value="P_typ_ATPase_HD_dom"/>
</dbReference>
<dbReference type="InterPro" id="IPR008250">
    <property type="entry name" value="ATPase_P-typ_transduc_dom_A_sf"/>
</dbReference>
<dbReference type="RefSeq" id="WP_097001213.1">
    <property type="nucleotide sequence ID" value="NZ_OBEI01000015.1"/>
</dbReference>
<evidence type="ECO:0000313" key="18">
    <source>
        <dbReference type="Proteomes" id="UP000219036"/>
    </source>
</evidence>
<evidence type="ECO:0000256" key="8">
    <source>
        <dbReference type="ARBA" id="ARBA00022741"/>
    </source>
</evidence>
<evidence type="ECO:0000256" key="6">
    <source>
        <dbReference type="ARBA" id="ARBA00022692"/>
    </source>
</evidence>
<dbReference type="Gene3D" id="3.40.1110.10">
    <property type="entry name" value="Calcium-transporting ATPase, cytoplasmic domain N"/>
    <property type="match status" value="1"/>
</dbReference>
<feature type="transmembrane region" description="Helical" evidence="15">
    <location>
        <begin position="172"/>
        <end position="190"/>
    </location>
</feature>
<dbReference type="Gene3D" id="3.40.50.1000">
    <property type="entry name" value="HAD superfamily/HAD-like"/>
    <property type="match status" value="1"/>
</dbReference>